<name>A0ABX7D0V8_SPHMU</name>
<dbReference type="CDD" id="cd06442">
    <property type="entry name" value="DPM1_like"/>
    <property type="match status" value="1"/>
</dbReference>
<reference evidence="5 6" key="1">
    <citation type="submission" date="2021-01" db="EMBL/GenBank/DDBJ databases">
        <title>FDA dAtabase for Regulatory Grade micrObial Sequences (FDA-ARGOS): Supporting development and validation of Infectious Disease Dx tests.</title>
        <authorList>
            <person name="Sproer C."/>
            <person name="Gronow S."/>
            <person name="Severitt S."/>
            <person name="Schroder I."/>
            <person name="Tallon L."/>
            <person name="Sadzewicz L."/>
            <person name="Zhao X."/>
            <person name="Boylan J."/>
            <person name="Ott S."/>
            <person name="Bowen H."/>
            <person name="Vavikolanu K."/>
            <person name="Mehta A."/>
            <person name="Aluvathingal J."/>
            <person name="Nadendla S."/>
            <person name="Lowell S."/>
            <person name="Myers T."/>
            <person name="Yan Y."/>
            <person name="Sichtig H."/>
        </authorList>
    </citation>
    <scope>NUCLEOTIDE SEQUENCE [LARGE SCALE GENOMIC DNA]</scope>
    <source>
        <strain evidence="5 6">FDAARGOS_1141</strain>
    </source>
</reference>
<dbReference type="Gene3D" id="3.90.550.10">
    <property type="entry name" value="Spore Coat Polysaccharide Biosynthesis Protein SpsA, Chain A"/>
    <property type="match status" value="1"/>
</dbReference>
<dbReference type="EMBL" id="CP068224">
    <property type="protein sequence ID" value="QQT56362.1"/>
    <property type="molecule type" value="Genomic_DNA"/>
</dbReference>
<protein>
    <submittedName>
        <fullName evidence="5">Polyprenol monophosphomannose synthase</fullName>
    </submittedName>
</protein>
<feature type="domain" description="Glycosyltransferase 2-like" evidence="4">
    <location>
        <begin position="6"/>
        <end position="173"/>
    </location>
</feature>
<gene>
    <name evidence="5" type="ORF">I6I98_11415</name>
</gene>
<dbReference type="Proteomes" id="UP000595498">
    <property type="component" value="Chromosome"/>
</dbReference>
<evidence type="ECO:0000256" key="3">
    <source>
        <dbReference type="ARBA" id="ARBA00022679"/>
    </source>
</evidence>
<comment type="similarity">
    <text evidence="1">Belongs to the glycosyltransferase 2 family.</text>
</comment>
<dbReference type="SUPFAM" id="SSF53448">
    <property type="entry name" value="Nucleotide-diphospho-sugar transferases"/>
    <property type="match status" value="1"/>
</dbReference>
<evidence type="ECO:0000256" key="1">
    <source>
        <dbReference type="ARBA" id="ARBA00006739"/>
    </source>
</evidence>
<dbReference type="PANTHER" id="PTHR43398">
    <property type="entry name" value="DOLICHOL-PHOSPHATE MANNOSYLTRANSFERASE SUBUNIT 1"/>
    <property type="match status" value="1"/>
</dbReference>
<dbReference type="InterPro" id="IPR001173">
    <property type="entry name" value="Glyco_trans_2-like"/>
</dbReference>
<dbReference type="InterPro" id="IPR039528">
    <property type="entry name" value="DPM1-like"/>
</dbReference>
<keyword evidence="2" id="KW-0328">Glycosyltransferase</keyword>
<sequence>MTDSLVIIPTYNEKENIEKIIRKVFSLSQAFDILIVDDGSPDGTATIIKNLQANEFTGRLFIEERTGKLGLGTAYIHGFKWALSREHYQYIFEMDADFSHNPEDLLRLRQACVDGADMSIGSRYIKGVNVVNWPMSRVLMSYFASVYVRFITGIAIQDATAGFVCFSREVLKTIPLEKIKFVGYAFQIEMKFTAIKYGFNVVEVPIIFTDRTEGTSKMSTSIFKEAFFGVIQLKLGSIGKRYKRN</sequence>
<accession>A0ABX7D0V8</accession>
<keyword evidence="6" id="KW-1185">Reference proteome</keyword>
<keyword evidence="3" id="KW-0808">Transferase</keyword>
<evidence type="ECO:0000259" key="4">
    <source>
        <dbReference type="Pfam" id="PF00535"/>
    </source>
</evidence>
<evidence type="ECO:0000256" key="2">
    <source>
        <dbReference type="ARBA" id="ARBA00022676"/>
    </source>
</evidence>
<evidence type="ECO:0000313" key="5">
    <source>
        <dbReference type="EMBL" id="QQT56362.1"/>
    </source>
</evidence>
<dbReference type="Pfam" id="PF00535">
    <property type="entry name" value="Glycos_transf_2"/>
    <property type="match status" value="1"/>
</dbReference>
<dbReference type="InterPro" id="IPR029044">
    <property type="entry name" value="Nucleotide-diphossugar_trans"/>
</dbReference>
<proteinExistence type="inferred from homology"/>
<evidence type="ECO:0000313" key="6">
    <source>
        <dbReference type="Proteomes" id="UP000595498"/>
    </source>
</evidence>
<organism evidence="5 6">
    <name type="scientific">Sphingobacterium multivorum</name>
    <dbReference type="NCBI Taxonomy" id="28454"/>
    <lineage>
        <taxon>Bacteria</taxon>
        <taxon>Pseudomonadati</taxon>
        <taxon>Bacteroidota</taxon>
        <taxon>Sphingobacteriia</taxon>
        <taxon>Sphingobacteriales</taxon>
        <taxon>Sphingobacteriaceae</taxon>
        <taxon>Sphingobacterium</taxon>
    </lineage>
</organism>
<dbReference type="PANTHER" id="PTHR43398:SF1">
    <property type="entry name" value="DOLICHOL-PHOSPHATE MANNOSYLTRANSFERASE SUBUNIT 1"/>
    <property type="match status" value="1"/>
</dbReference>